<gene>
    <name evidence="1" type="ORF">N8T08_005743</name>
</gene>
<keyword evidence="2" id="KW-1185">Reference proteome</keyword>
<protein>
    <submittedName>
        <fullName evidence="1">Uncharacterized protein</fullName>
    </submittedName>
</protein>
<evidence type="ECO:0000313" key="2">
    <source>
        <dbReference type="Proteomes" id="UP001177260"/>
    </source>
</evidence>
<proteinExistence type="predicted"/>
<dbReference type="EMBL" id="JAOPJF010000033">
    <property type="protein sequence ID" value="KAK1144081.1"/>
    <property type="molecule type" value="Genomic_DNA"/>
</dbReference>
<evidence type="ECO:0000313" key="1">
    <source>
        <dbReference type="EMBL" id="KAK1144081.1"/>
    </source>
</evidence>
<accession>A0ACC3B1S3</accession>
<organism evidence="1 2">
    <name type="scientific">Aspergillus melleus</name>
    <dbReference type="NCBI Taxonomy" id="138277"/>
    <lineage>
        <taxon>Eukaryota</taxon>
        <taxon>Fungi</taxon>
        <taxon>Dikarya</taxon>
        <taxon>Ascomycota</taxon>
        <taxon>Pezizomycotina</taxon>
        <taxon>Eurotiomycetes</taxon>
        <taxon>Eurotiomycetidae</taxon>
        <taxon>Eurotiales</taxon>
        <taxon>Aspergillaceae</taxon>
        <taxon>Aspergillus</taxon>
        <taxon>Aspergillus subgen. Circumdati</taxon>
    </lineage>
</organism>
<reference evidence="1 2" key="1">
    <citation type="journal article" date="2023" name="ACS Omega">
        <title>Identification of the Neoaspergillic Acid Biosynthesis Gene Cluster by Establishing an In Vitro CRISPR-Ribonucleoprotein Genetic System in Aspergillus melleus.</title>
        <authorList>
            <person name="Yuan B."/>
            <person name="Grau M.F."/>
            <person name="Murata R.M."/>
            <person name="Torok T."/>
            <person name="Venkateswaran K."/>
            <person name="Stajich J.E."/>
            <person name="Wang C.C.C."/>
        </authorList>
    </citation>
    <scope>NUCLEOTIDE SEQUENCE [LARGE SCALE GENOMIC DNA]</scope>
    <source>
        <strain evidence="1 2">IMV 1140</strain>
    </source>
</reference>
<comment type="caution">
    <text evidence="1">The sequence shown here is derived from an EMBL/GenBank/DDBJ whole genome shotgun (WGS) entry which is preliminary data.</text>
</comment>
<dbReference type="Proteomes" id="UP001177260">
    <property type="component" value="Unassembled WGS sequence"/>
</dbReference>
<sequence>MSTLRLDTGSSHWIGYQFLRGFGLGLGMQSSGLAVQRILPSPDTPIGIVLIFLCQQLGGCIFATVGQNILTNHLVSELSGVPGVNTSQIVHEGATKLALVVSPDYIPVVMQVYNSAATKIFLIALGLALAAFLSSLGMEWKSIKREGNKQWGMS</sequence>
<name>A0ACC3B1S3_9EURO</name>